<dbReference type="AlphaFoldDB" id="A0AAV1Z382"/>
<keyword evidence="3" id="KW-1185">Reference proteome</keyword>
<protein>
    <submittedName>
        <fullName evidence="2">Uncharacterized protein</fullName>
    </submittedName>
</protein>
<dbReference type="EMBL" id="CAXIEN010000014">
    <property type="protein sequence ID" value="CAL1264815.1"/>
    <property type="molecule type" value="Genomic_DNA"/>
</dbReference>
<dbReference type="Proteomes" id="UP001497382">
    <property type="component" value="Unassembled WGS sequence"/>
</dbReference>
<gene>
    <name evidence="2" type="ORF">LARSCL_LOCUS2173</name>
</gene>
<name>A0AAV1Z382_9ARAC</name>
<feature type="transmembrane region" description="Helical" evidence="1">
    <location>
        <begin position="77"/>
        <end position="97"/>
    </location>
</feature>
<keyword evidence="1" id="KW-0472">Membrane</keyword>
<proteinExistence type="predicted"/>
<evidence type="ECO:0000256" key="1">
    <source>
        <dbReference type="SAM" id="Phobius"/>
    </source>
</evidence>
<evidence type="ECO:0000313" key="2">
    <source>
        <dbReference type="EMBL" id="CAL1264815.1"/>
    </source>
</evidence>
<comment type="caution">
    <text evidence="2">The sequence shown here is derived from an EMBL/GenBank/DDBJ whole genome shotgun (WGS) entry which is preliminary data.</text>
</comment>
<evidence type="ECO:0000313" key="3">
    <source>
        <dbReference type="Proteomes" id="UP001497382"/>
    </source>
</evidence>
<keyword evidence="1" id="KW-1133">Transmembrane helix</keyword>
<accession>A0AAV1Z382</accession>
<reference evidence="2 3" key="1">
    <citation type="submission" date="2024-04" db="EMBL/GenBank/DDBJ databases">
        <authorList>
            <person name="Rising A."/>
            <person name="Reimegard J."/>
            <person name="Sonavane S."/>
            <person name="Akerstrom W."/>
            <person name="Nylinder S."/>
            <person name="Hedman E."/>
            <person name="Kallberg Y."/>
        </authorList>
    </citation>
    <scope>NUCLEOTIDE SEQUENCE [LARGE SCALE GENOMIC DNA]</scope>
</reference>
<keyword evidence="1" id="KW-0812">Transmembrane</keyword>
<organism evidence="2 3">
    <name type="scientific">Larinioides sclopetarius</name>
    <dbReference type="NCBI Taxonomy" id="280406"/>
    <lineage>
        <taxon>Eukaryota</taxon>
        <taxon>Metazoa</taxon>
        <taxon>Ecdysozoa</taxon>
        <taxon>Arthropoda</taxon>
        <taxon>Chelicerata</taxon>
        <taxon>Arachnida</taxon>
        <taxon>Araneae</taxon>
        <taxon>Araneomorphae</taxon>
        <taxon>Entelegynae</taxon>
        <taxon>Araneoidea</taxon>
        <taxon>Araneidae</taxon>
        <taxon>Larinioides</taxon>
    </lineage>
</organism>
<sequence>MPLQVEEYALQAVADEQPESVPEAAAHPEGMIGLQRPINPAEVGNFTIRQNEECKDGEAGNRIQRTLNEPSPKQKKIYLIMVIVASVLYLIIGTLMLNLPKFRTRNDTIPMTDVDLNVTTSITTTIFSVTTLMDDNASLDALDMDF</sequence>